<dbReference type="Pfam" id="PF00685">
    <property type="entry name" value="Sulfotransfer_1"/>
    <property type="match status" value="1"/>
</dbReference>
<organism evidence="4 5">
    <name type="scientific">Nocardioides aquaticus</name>
    <dbReference type="NCBI Taxonomy" id="160826"/>
    <lineage>
        <taxon>Bacteria</taxon>
        <taxon>Bacillati</taxon>
        <taxon>Actinomycetota</taxon>
        <taxon>Actinomycetes</taxon>
        <taxon>Propionibacteriales</taxon>
        <taxon>Nocardioidaceae</taxon>
        <taxon>Nocardioides</taxon>
    </lineage>
</organism>
<protein>
    <recommendedName>
        <fullName evidence="3">Sulfotransferase domain-containing protein</fullName>
    </recommendedName>
</protein>
<evidence type="ECO:0000313" key="5">
    <source>
        <dbReference type="Proteomes" id="UP000679307"/>
    </source>
</evidence>
<accession>A0ABX8EEA0</accession>
<keyword evidence="5" id="KW-1185">Reference proteome</keyword>
<reference evidence="4 5" key="1">
    <citation type="submission" date="2021-05" db="EMBL/GenBank/DDBJ databases">
        <title>Complete genome of Nocardioides aquaticus KCTC 9944T isolated from meromictic and hypersaline Ekho Lake, Antarctica.</title>
        <authorList>
            <person name="Hwang K."/>
            <person name="Kim K.M."/>
            <person name="Choe H."/>
        </authorList>
    </citation>
    <scope>NUCLEOTIDE SEQUENCE [LARGE SCALE GENOMIC DNA]</scope>
    <source>
        <strain evidence="4 5">KCTC 9944</strain>
    </source>
</reference>
<dbReference type="Proteomes" id="UP000679307">
    <property type="component" value="Chromosome"/>
</dbReference>
<name>A0ABX8EEA0_9ACTN</name>
<evidence type="ECO:0000256" key="1">
    <source>
        <dbReference type="ARBA" id="ARBA00022679"/>
    </source>
</evidence>
<dbReference type="InterPro" id="IPR037359">
    <property type="entry name" value="NST/OST"/>
</dbReference>
<keyword evidence="1" id="KW-0808">Transferase</keyword>
<sequence length="304" mass="33808">MTGPTFLVVGGARCGTSALVEGLRAHAEIFVTDPKEPHYFAFHATGAHFTAPGDEHTVNKVSVTDREAYLALYPREHTYVALGDGSVSTMYYHQQALPEVVAMNPDMKLVVLLREPVDRAYSAFQYMRGRGLEPVEDFLEAVALEEERKAAGWHHMWHYTAMSYYADAIEAMQEAVPAEQLGVFFYDDLQADYDRTLERVRGFLGAAPLGDTASEVPRVNISGSPRSKLLHAGLAAATASPRLRASVKRMTTYRFRERVRRTVLRRDGLPADAVEALGPRYVEDLRRLRALVPGAVPSWLSEAL</sequence>
<evidence type="ECO:0000259" key="3">
    <source>
        <dbReference type="Pfam" id="PF00685"/>
    </source>
</evidence>
<dbReference type="InterPro" id="IPR000863">
    <property type="entry name" value="Sulfotransferase_dom"/>
</dbReference>
<evidence type="ECO:0000313" key="4">
    <source>
        <dbReference type="EMBL" id="QVT78412.1"/>
    </source>
</evidence>
<dbReference type="EMBL" id="CP075371">
    <property type="protein sequence ID" value="QVT78412.1"/>
    <property type="molecule type" value="Genomic_DNA"/>
</dbReference>
<keyword evidence="2" id="KW-0325">Glycoprotein</keyword>
<gene>
    <name evidence="4" type="ORF">ENKNEFLB_00789</name>
</gene>
<proteinExistence type="predicted"/>
<evidence type="ECO:0000256" key="2">
    <source>
        <dbReference type="ARBA" id="ARBA00023180"/>
    </source>
</evidence>
<dbReference type="PANTHER" id="PTHR10605:SF56">
    <property type="entry name" value="BIFUNCTIONAL HEPARAN SULFATE N-DEACETYLASE_N-SULFOTRANSFERASE"/>
    <property type="match status" value="1"/>
</dbReference>
<dbReference type="PANTHER" id="PTHR10605">
    <property type="entry name" value="HEPARAN SULFATE SULFOTRANSFERASE"/>
    <property type="match status" value="1"/>
</dbReference>
<feature type="domain" description="Sulfotransferase" evidence="3">
    <location>
        <begin position="6"/>
        <end position="207"/>
    </location>
</feature>